<reference evidence="3" key="2">
    <citation type="submission" date="2022-10" db="EMBL/GenBank/DDBJ databases">
        <title>The complete genomes of actinobacterial strains from the NBC collection.</title>
        <authorList>
            <person name="Joergensen T.S."/>
            <person name="Alvarez Arevalo M."/>
            <person name="Sterndorff E.B."/>
            <person name="Faurdal D."/>
            <person name="Vuksanovic O."/>
            <person name="Mourched A.-S."/>
            <person name="Charusanti P."/>
            <person name="Shaw S."/>
            <person name="Blin K."/>
            <person name="Weber T."/>
        </authorList>
    </citation>
    <scope>NUCLEOTIDE SEQUENCE</scope>
    <source>
        <strain evidence="3">NBC_00489</strain>
    </source>
</reference>
<dbReference type="PROSITE" id="PS51502">
    <property type="entry name" value="S_R_A_B_BARREL"/>
    <property type="match status" value="1"/>
</dbReference>
<dbReference type="EMBL" id="CP108330">
    <property type="protein sequence ID" value="WUR39816.1"/>
    <property type="molecule type" value="Genomic_DNA"/>
</dbReference>
<name>A0A1G7C561_9ACTN</name>
<dbReference type="Pfam" id="PF07876">
    <property type="entry name" value="Dabb"/>
    <property type="match status" value="1"/>
</dbReference>
<accession>A0A1G7C561</accession>
<dbReference type="PANTHER" id="PTHR37832:SF1">
    <property type="entry name" value="STRESS-RESPONSE A_B BARREL DOMAIN-CONTAINING PROTEIN"/>
    <property type="match status" value="1"/>
</dbReference>
<organism evidence="2 4">
    <name type="scientific">Streptomyces griseoaurantiacus</name>
    <dbReference type="NCBI Taxonomy" id="68213"/>
    <lineage>
        <taxon>Bacteria</taxon>
        <taxon>Bacillati</taxon>
        <taxon>Actinomycetota</taxon>
        <taxon>Actinomycetes</taxon>
        <taxon>Kitasatosporales</taxon>
        <taxon>Streptomycetaceae</taxon>
        <taxon>Streptomyces</taxon>
        <taxon>Streptomyces aurantiacus group</taxon>
    </lineage>
</organism>
<evidence type="ECO:0000259" key="1">
    <source>
        <dbReference type="PROSITE" id="PS51502"/>
    </source>
</evidence>
<proteinExistence type="predicted"/>
<dbReference type="OrthoDB" id="6637496at2"/>
<dbReference type="PANTHER" id="PTHR37832">
    <property type="entry name" value="BLL2683 PROTEIN"/>
    <property type="match status" value="1"/>
</dbReference>
<dbReference type="EMBL" id="FNAX01000001">
    <property type="protein sequence ID" value="SDE34448.1"/>
    <property type="molecule type" value="Genomic_DNA"/>
</dbReference>
<dbReference type="SUPFAM" id="SSF54909">
    <property type="entry name" value="Dimeric alpha+beta barrel"/>
    <property type="match status" value="1"/>
</dbReference>
<gene>
    <name evidence="3" type="ORF">OHN36_23030</name>
    <name evidence="2" type="ORF">SAMN05216260_101380</name>
</gene>
<dbReference type="InterPro" id="IPR011008">
    <property type="entry name" value="Dimeric_a/b-barrel"/>
</dbReference>
<dbReference type="Proteomes" id="UP001432161">
    <property type="component" value="Chromosome"/>
</dbReference>
<evidence type="ECO:0000313" key="5">
    <source>
        <dbReference type="Proteomes" id="UP001432161"/>
    </source>
</evidence>
<dbReference type="Gene3D" id="3.30.70.100">
    <property type="match status" value="1"/>
</dbReference>
<protein>
    <submittedName>
        <fullName evidence="3">Dabb family protein</fullName>
    </submittedName>
    <submittedName>
        <fullName evidence="2">Stress responsive A/B Barrel Domain</fullName>
    </submittedName>
</protein>
<evidence type="ECO:0000313" key="2">
    <source>
        <dbReference type="EMBL" id="SDE34448.1"/>
    </source>
</evidence>
<reference evidence="2 4" key="1">
    <citation type="submission" date="2016-10" db="EMBL/GenBank/DDBJ databases">
        <authorList>
            <person name="de Groot N.N."/>
        </authorList>
    </citation>
    <scope>NUCLEOTIDE SEQUENCE [LARGE SCALE GENOMIC DNA]</scope>
    <source>
        <strain evidence="2 4">CGMCC 4.1859</strain>
    </source>
</reference>
<dbReference type="SMART" id="SM00886">
    <property type="entry name" value="Dabb"/>
    <property type="match status" value="1"/>
</dbReference>
<dbReference type="AlphaFoldDB" id="A0A1G7C561"/>
<evidence type="ECO:0000313" key="3">
    <source>
        <dbReference type="EMBL" id="WUR39816.1"/>
    </source>
</evidence>
<keyword evidence="5" id="KW-1185">Reference proteome</keyword>
<evidence type="ECO:0000313" key="4">
    <source>
        <dbReference type="Proteomes" id="UP000198614"/>
    </source>
</evidence>
<dbReference type="InterPro" id="IPR013097">
    <property type="entry name" value="Dabb"/>
</dbReference>
<dbReference type="Proteomes" id="UP000198614">
    <property type="component" value="Unassembled WGS sequence"/>
</dbReference>
<feature type="domain" description="Stress-response A/B barrel" evidence="1">
    <location>
        <begin position="2"/>
        <end position="95"/>
    </location>
</feature>
<sequence>MIRHYVLFKFKPGVSWDDPRAQEAERTAAKVGGEVPELREWTVGRNKSTRPIAYDFVVVGLLDDMDAVERYLVHPFHQQAISAWREISDWVIADVEE</sequence>